<dbReference type="EMBL" id="CAADJD010000001">
    <property type="protein sequence ID" value="VFS55058.1"/>
    <property type="molecule type" value="Genomic_DNA"/>
</dbReference>
<reference evidence="1 2" key="1">
    <citation type="submission" date="2019-03" db="EMBL/GenBank/DDBJ databases">
        <authorList>
            <consortium name="Pathogen Informatics"/>
        </authorList>
    </citation>
    <scope>NUCLEOTIDE SEQUENCE [LARGE SCALE GENOMIC DNA]</scope>
    <source>
        <strain evidence="1 2">NCTC12993</strain>
    </source>
</reference>
<accession>A0A485A5M4</accession>
<evidence type="ECO:0000313" key="2">
    <source>
        <dbReference type="Proteomes" id="UP000401081"/>
    </source>
</evidence>
<dbReference type="Proteomes" id="UP000401081">
    <property type="component" value="Unassembled WGS sequence"/>
</dbReference>
<evidence type="ECO:0000313" key="1">
    <source>
        <dbReference type="EMBL" id="VFS55058.1"/>
    </source>
</evidence>
<dbReference type="AlphaFoldDB" id="A0A485A5M4"/>
<sequence length="56" mass="6654">MRPRCRTCWTRPLDEIFDLAGDDFTVSWAEGTPDDFHCDEQALAHARAWLKMPMWR</sequence>
<keyword evidence="2" id="KW-1185">Reference proteome</keyword>
<proteinExistence type="predicted"/>
<name>A0A485A5M4_KLUCR</name>
<protein>
    <submittedName>
        <fullName evidence="1">Uncharacterized protein</fullName>
    </submittedName>
</protein>
<organism evidence="1 2">
    <name type="scientific">Kluyvera cryocrescens</name>
    <name type="common">Kluyvera citrophila</name>
    <dbReference type="NCBI Taxonomy" id="580"/>
    <lineage>
        <taxon>Bacteria</taxon>
        <taxon>Pseudomonadati</taxon>
        <taxon>Pseudomonadota</taxon>
        <taxon>Gammaproteobacteria</taxon>
        <taxon>Enterobacterales</taxon>
        <taxon>Enterobacteriaceae</taxon>
        <taxon>Kluyvera</taxon>
    </lineage>
</organism>
<gene>
    <name evidence="1" type="ORF">NCTC12993_00158</name>
</gene>